<sequence length="72" mass="8739">MDFFIYLPTEIIKSLDSLCHYTENFFHRQLRLKKYLLKSLLHHFLIIISYSSNRSDSKEIHNQHNSREAKTK</sequence>
<dbReference type="Proteomes" id="UP000613512">
    <property type="component" value="Unassembled WGS sequence"/>
</dbReference>
<evidence type="ECO:0000313" key="2">
    <source>
        <dbReference type="Proteomes" id="UP000613512"/>
    </source>
</evidence>
<dbReference type="AlphaFoldDB" id="A0A916RUQ1"/>
<dbReference type="EMBL" id="BMEY01000005">
    <property type="protein sequence ID" value="GGA70447.1"/>
    <property type="molecule type" value="Genomic_DNA"/>
</dbReference>
<name>A0A916RUQ1_9BACI</name>
<reference evidence="1" key="2">
    <citation type="submission" date="2020-09" db="EMBL/GenBank/DDBJ databases">
        <authorList>
            <person name="Sun Q."/>
            <person name="Zhou Y."/>
        </authorList>
    </citation>
    <scope>NUCLEOTIDE SEQUENCE</scope>
    <source>
        <strain evidence="1">CGMCC 1.12408</strain>
    </source>
</reference>
<reference evidence="1" key="1">
    <citation type="journal article" date="2014" name="Int. J. Syst. Evol. Microbiol.">
        <title>Complete genome sequence of Corynebacterium casei LMG S-19264T (=DSM 44701T), isolated from a smear-ripened cheese.</title>
        <authorList>
            <consortium name="US DOE Joint Genome Institute (JGI-PGF)"/>
            <person name="Walter F."/>
            <person name="Albersmeier A."/>
            <person name="Kalinowski J."/>
            <person name="Ruckert C."/>
        </authorList>
    </citation>
    <scope>NUCLEOTIDE SEQUENCE</scope>
    <source>
        <strain evidence="1">CGMCC 1.12408</strain>
    </source>
</reference>
<evidence type="ECO:0000313" key="1">
    <source>
        <dbReference type="EMBL" id="GGA70447.1"/>
    </source>
</evidence>
<keyword evidence="2" id="KW-1185">Reference proteome</keyword>
<gene>
    <name evidence="1" type="ORF">GCM10008025_12900</name>
</gene>
<proteinExistence type="predicted"/>
<accession>A0A916RUQ1</accession>
<organism evidence="1 2">
    <name type="scientific">Ornithinibacillus halotolerans</name>
    <dbReference type="NCBI Taxonomy" id="1274357"/>
    <lineage>
        <taxon>Bacteria</taxon>
        <taxon>Bacillati</taxon>
        <taxon>Bacillota</taxon>
        <taxon>Bacilli</taxon>
        <taxon>Bacillales</taxon>
        <taxon>Bacillaceae</taxon>
        <taxon>Ornithinibacillus</taxon>
    </lineage>
</organism>
<protein>
    <submittedName>
        <fullName evidence="1">Uncharacterized protein</fullName>
    </submittedName>
</protein>
<comment type="caution">
    <text evidence="1">The sequence shown here is derived from an EMBL/GenBank/DDBJ whole genome shotgun (WGS) entry which is preliminary data.</text>
</comment>